<dbReference type="GO" id="GO:0000727">
    <property type="term" value="P:double-strand break repair via break-induced replication"/>
    <property type="evidence" value="ECO:0007669"/>
    <property type="project" value="TreeGrafter"/>
</dbReference>
<dbReference type="PANTHER" id="PTHR12772">
    <property type="entry name" value="DNA REPLICATION COMPLEX GINS PROTEIN PSF2"/>
    <property type="match status" value="1"/>
</dbReference>
<comment type="subcellular location">
    <subcellularLocation>
        <location evidence="1">Nucleus</location>
    </subcellularLocation>
</comment>
<dbReference type="Gene3D" id="1.20.58.1020">
    <property type="match status" value="1"/>
</dbReference>
<gene>
    <name evidence="9" type="ORF">TDIB3V08_LOCUS4432</name>
</gene>
<evidence type="ECO:0000256" key="1">
    <source>
        <dbReference type="ARBA" id="ARBA00004123"/>
    </source>
</evidence>
<sequence length="389" mass="43892">MDPAEVEFLAEKEMVCIIPNFNFDRIFLISGEIGPFRAGLPVKVPIWMAINLRQRQKCRIIPPDWMDVDKLLEVKEIESQSRFFTKMPSEHYMVEARLLLGAAAEDIPRTDEIRTVLKDIWDMRMSKLRTSVDAFIRSGSTHAKLDHLTQMEICSVRPLLPNALDQLYRLQKASLSNRLDCRWRPGQDNPQRLRNIPNEVLSAGLVLLGKEFTTIHKKGIEVKETSQTWLAWQPLSLTFSRVLFSHWTRTSISGGYIAEGSGEGLPNPGQLPYLPPQHAGTITLTLSSTETQVARKIPYLPPQLTLLGPAPSLPLQLMLPGQLPYLPPQHVAGTITLSPTVTHVAGTITLSPTTTRCRDQHPISHCQDNHPIFDHDSSCCRDILLYHHD</sequence>
<feature type="domain" description="DNA replication complex GINS protein PSF2 N-terminal" evidence="8">
    <location>
        <begin position="2"/>
        <end position="61"/>
    </location>
</feature>
<dbReference type="CDD" id="cd21694">
    <property type="entry name" value="GINS_B_Psf2"/>
    <property type="match status" value="1"/>
</dbReference>
<keyword evidence="4" id="KW-0539">Nucleus</keyword>
<name>A0A7R8VGQ7_TIMDO</name>
<evidence type="ECO:0000256" key="6">
    <source>
        <dbReference type="ARBA" id="ARBA00068356"/>
    </source>
</evidence>
<dbReference type="Gene3D" id="3.40.5.50">
    <property type="match status" value="1"/>
</dbReference>
<evidence type="ECO:0000256" key="3">
    <source>
        <dbReference type="ARBA" id="ARBA00022705"/>
    </source>
</evidence>
<keyword evidence="3" id="KW-0235">DNA replication</keyword>
<dbReference type="InterPro" id="IPR021151">
    <property type="entry name" value="GINS_A"/>
</dbReference>
<dbReference type="GO" id="GO:0071162">
    <property type="term" value="C:CMG complex"/>
    <property type="evidence" value="ECO:0007669"/>
    <property type="project" value="UniProtKB-ARBA"/>
</dbReference>
<dbReference type="Pfam" id="PF05916">
    <property type="entry name" value="Sld5"/>
    <property type="match status" value="1"/>
</dbReference>
<dbReference type="GO" id="GO:0000811">
    <property type="term" value="C:GINS complex"/>
    <property type="evidence" value="ECO:0007669"/>
    <property type="project" value="TreeGrafter"/>
</dbReference>
<evidence type="ECO:0000256" key="4">
    <source>
        <dbReference type="ARBA" id="ARBA00023242"/>
    </source>
</evidence>
<dbReference type="FunFam" id="3.40.5.50:FF:000001">
    <property type="entry name" value="DNA replication complex GINS protein PSF2"/>
    <property type="match status" value="1"/>
</dbReference>
<dbReference type="CDD" id="cd11712">
    <property type="entry name" value="GINS_A_psf2"/>
    <property type="match status" value="1"/>
</dbReference>
<evidence type="ECO:0000313" key="9">
    <source>
        <dbReference type="EMBL" id="CAD7198145.1"/>
    </source>
</evidence>
<evidence type="ECO:0000256" key="2">
    <source>
        <dbReference type="ARBA" id="ARBA00010565"/>
    </source>
</evidence>
<dbReference type="SUPFAM" id="SSF158573">
    <property type="entry name" value="GINS helical bundle-like"/>
    <property type="match status" value="1"/>
</dbReference>
<reference evidence="9" key="1">
    <citation type="submission" date="2020-11" db="EMBL/GenBank/DDBJ databases">
        <authorList>
            <person name="Tran Van P."/>
        </authorList>
    </citation>
    <scope>NUCLEOTIDE SEQUENCE</scope>
</reference>
<dbReference type="AlphaFoldDB" id="A0A7R8VGQ7"/>
<organism evidence="9">
    <name type="scientific">Timema douglasi</name>
    <name type="common">Walking stick</name>
    <dbReference type="NCBI Taxonomy" id="61478"/>
    <lineage>
        <taxon>Eukaryota</taxon>
        <taxon>Metazoa</taxon>
        <taxon>Ecdysozoa</taxon>
        <taxon>Arthropoda</taxon>
        <taxon>Hexapoda</taxon>
        <taxon>Insecta</taxon>
        <taxon>Pterygota</taxon>
        <taxon>Neoptera</taxon>
        <taxon>Polyneoptera</taxon>
        <taxon>Phasmatodea</taxon>
        <taxon>Timematodea</taxon>
        <taxon>Timematoidea</taxon>
        <taxon>Timematidae</taxon>
        <taxon>Timema</taxon>
    </lineage>
</organism>
<dbReference type="GO" id="GO:0006260">
    <property type="term" value="P:DNA replication"/>
    <property type="evidence" value="ECO:0007669"/>
    <property type="project" value="UniProtKB-KW"/>
</dbReference>
<dbReference type="Pfam" id="PF25005">
    <property type="entry name" value="PSF2_N"/>
    <property type="match status" value="1"/>
</dbReference>
<protein>
    <recommendedName>
        <fullName evidence="6">Probable DNA replication complex GINS protein PSF2</fullName>
    </recommendedName>
    <alternativeName>
        <fullName evidence="5">GINS complex subunit 2</fullName>
    </alternativeName>
</protein>
<proteinExistence type="inferred from homology"/>
<dbReference type="SUPFAM" id="SSF160059">
    <property type="entry name" value="PriA/YqbF domain"/>
    <property type="match status" value="1"/>
</dbReference>
<evidence type="ECO:0000256" key="5">
    <source>
        <dbReference type="ARBA" id="ARBA00030871"/>
    </source>
</evidence>
<evidence type="ECO:0000259" key="7">
    <source>
        <dbReference type="Pfam" id="PF05916"/>
    </source>
</evidence>
<feature type="domain" description="GINS subunit" evidence="7">
    <location>
        <begin position="65"/>
        <end position="164"/>
    </location>
</feature>
<accession>A0A7R8VGQ7</accession>
<dbReference type="InterPro" id="IPR007257">
    <property type="entry name" value="GINS_Psf2"/>
</dbReference>
<dbReference type="EMBL" id="OA566021">
    <property type="protein sequence ID" value="CAD7198145.1"/>
    <property type="molecule type" value="Genomic_DNA"/>
</dbReference>
<dbReference type="InterPro" id="IPR036224">
    <property type="entry name" value="GINS_bundle-like_dom_sf"/>
</dbReference>
<dbReference type="FunFam" id="1.20.58.1020:FF:000001">
    <property type="entry name" value="DNA replication complex GINS protein PSF2"/>
    <property type="match status" value="1"/>
</dbReference>
<evidence type="ECO:0000259" key="8">
    <source>
        <dbReference type="Pfam" id="PF25005"/>
    </source>
</evidence>
<dbReference type="InterPro" id="IPR056784">
    <property type="entry name" value="PSF2_N"/>
</dbReference>
<dbReference type="PANTHER" id="PTHR12772:SF0">
    <property type="entry name" value="DNA REPLICATION COMPLEX GINS PROTEIN PSF2"/>
    <property type="match status" value="1"/>
</dbReference>
<comment type="similarity">
    <text evidence="2">Belongs to the GINS2/PSF2 family.</text>
</comment>